<dbReference type="Pfam" id="PF00675">
    <property type="entry name" value="Peptidase_M16"/>
    <property type="match status" value="1"/>
</dbReference>
<dbReference type="InterPro" id="IPR011765">
    <property type="entry name" value="Pept_M16_N"/>
</dbReference>
<keyword evidence="4" id="KW-0479">Metal-binding</keyword>
<sequence length="274" mass="29659">MILLTAAALVPHGFVFARAAPARALRRCGGKLPRAAARLSGGAAAPAAAATTRVVDDIVSAALDRRSYRWVELDSGLRALLISDANSDKAAAALEVKTGHFDDPADVAGLAHFTEHMMFLGTESFPDERSFKDFIGRHGGSSNAFTGMESTGYHFGVNANALPEALGRFASFFAEPLLREDSARREMQAVHSEFQRNLQSDQRRIFQLLKSTCDPAHPFSKFSTGSLETLGGAAAAARGAPHELVRSFFETHYEPRRMTLCVLGQQPLDELEAR</sequence>
<dbReference type="InterPro" id="IPR011249">
    <property type="entry name" value="Metalloenz_LuxS/M16"/>
</dbReference>
<keyword evidence="8" id="KW-0732">Signal</keyword>
<evidence type="ECO:0000256" key="7">
    <source>
        <dbReference type="ARBA" id="ARBA00023049"/>
    </source>
</evidence>
<dbReference type="eggNOG" id="KOG0959">
    <property type="taxonomic scope" value="Eukaryota"/>
</dbReference>
<dbReference type="GeneID" id="19046569"/>
<evidence type="ECO:0000259" key="9">
    <source>
        <dbReference type="Pfam" id="PF00675"/>
    </source>
</evidence>
<dbReference type="AlphaFoldDB" id="A0A0D3K0D5"/>
<organism evidence="10 11">
    <name type="scientific">Emiliania huxleyi (strain CCMP1516)</name>
    <dbReference type="NCBI Taxonomy" id="280463"/>
    <lineage>
        <taxon>Eukaryota</taxon>
        <taxon>Haptista</taxon>
        <taxon>Haptophyta</taxon>
        <taxon>Prymnesiophyceae</taxon>
        <taxon>Isochrysidales</taxon>
        <taxon>Noelaerhabdaceae</taxon>
        <taxon>Emiliania</taxon>
    </lineage>
</organism>
<evidence type="ECO:0000256" key="2">
    <source>
        <dbReference type="ARBA" id="ARBA00007261"/>
    </source>
</evidence>
<dbReference type="InterPro" id="IPR050626">
    <property type="entry name" value="Peptidase_M16"/>
</dbReference>
<protein>
    <recommendedName>
        <fullName evidence="9">Peptidase M16 N-terminal domain-containing protein</fullName>
    </recommendedName>
</protein>
<dbReference type="FunFam" id="3.30.830.10:FF:000012">
    <property type="entry name" value="Protease 3"/>
    <property type="match status" value="1"/>
</dbReference>
<comment type="cofactor">
    <cofactor evidence="1">
        <name>Zn(2+)</name>
        <dbReference type="ChEBI" id="CHEBI:29105"/>
    </cofactor>
</comment>
<evidence type="ECO:0000256" key="3">
    <source>
        <dbReference type="ARBA" id="ARBA00022670"/>
    </source>
</evidence>
<dbReference type="SUPFAM" id="SSF63411">
    <property type="entry name" value="LuxS/MPP-like metallohydrolase"/>
    <property type="match status" value="1"/>
</dbReference>
<dbReference type="PANTHER" id="PTHR43690">
    <property type="entry name" value="NARDILYSIN"/>
    <property type="match status" value="1"/>
</dbReference>
<evidence type="ECO:0000256" key="1">
    <source>
        <dbReference type="ARBA" id="ARBA00001947"/>
    </source>
</evidence>
<evidence type="ECO:0000256" key="8">
    <source>
        <dbReference type="SAM" id="SignalP"/>
    </source>
</evidence>
<feature type="signal peptide" evidence="8">
    <location>
        <begin position="1"/>
        <end position="19"/>
    </location>
</feature>
<reference evidence="10" key="2">
    <citation type="submission" date="2024-10" db="UniProtKB">
        <authorList>
            <consortium name="EnsemblProtists"/>
        </authorList>
    </citation>
    <scope>IDENTIFICATION</scope>
</reference>
<keyword evidence="5" id="KW-0378">Hydrolase</keyword>
<dbReference type="Proteomes" id="UP000013827">
    <property type="component" value="Unassembled WGS sequence"/>
</dbReference>
<evidence type="ECO:0000313" key="11">
    <source>
        <dbReference type="Proteomes" id="UP000013827"/>
    </source>
</evidence>
<name>A0A0D3K0D5_EMIH1</name>
<accession>A0A0D3K0D5</accession>
<evidence type="ECO:0000256" key="4">
    <source>
        <dbReference type="ARBA" id="ARBA00022723"/>
    </source>
</evidence>
<dbReference type="GO" id="GO:0004222">
    <property type="term" value="F:metalloendopeptidase activity"/>
    <property type="evidence" value="ECO:0007669"/>
    <property type="project" value="UniProtKB-ARBA"/>
</dbReference>
<dbReference type="OMA" id="YASTECE"/>
<dbReference type="PANTHER" id="PTHR43690:SF18">
    <property type="entry name" value="INSULIN-DEGRADING ENZYME-RELATED"/>
    <property type="match status" value="1"/>
</dbReference>
<dbReference type="GO" id="GO:0046872">
    <property type="term" value="F:metal ion binding"/>
    <property type="evidence" value="ECO:0007669"/>
    <property type="project" value="UniProtKB-KW"/>
</dbReference>
<reference evidence="11" key="1">
    <citation type="journal article" date="2013" name="Nature">
        <title>Pan genome of the phytoplankton Emiliania underpins its global distribution.</title>
        <authorList>
            <person name="Read B.A."/>
            <person name="Kegel J."/>
            <person name="Klute M.J."/>
            <person name="Kuo A."/>
            <person name="Lefebvre S.C."/>
            <person name="Maumus F."/>
            <person name="Mayer C."/>
            <person name="Miller J."/>
            <person name="Monier A."/>
            <person name="Salamov A."/>
            <person name="Young J."/>
            <person name="Aguilar M."/>
            <person name="Claverie J.M."/>
            <person name="Frickenhaus S."/>
            <person name="Gonzalez K."/>
            <person name="Herman E.K."/>
            <person name="Lin Y.C."/>
            <person name="Napier J."/>
            <person name="Ogata H."/>
            <person name="Sarno A.F."/>
            <person name="Shmutz J."/>
            <person name="Schroeder D."/>
            <person name="de Vargas C."/>
            <person name="Verret F."/>
            <person name="von Dassow P."/>
            <person name="Valentin K."/>
            <person name="Van de Peer Y."/>
            <person name="Wheeler G."/>
            <person name="Dacks J.B."/>
            <person name="Delwiche C.F."/>
            <person name="Dyhrman S.T."/>
            <person name="Glockner G."/>
            <person name="John U."/>
            <person name="Richards T."/>
            <person name="Worden A.Z."/>
            <person name="Zhang X."/>
            <person name="Grigoriev I.V."/>
            <person name="Allen A.E."/>
            <person name="Bidle K."/>
            <person name="Borodovsky M."/>
            <person name="Bowler C."/>
            <person name="Brownlee C."/>
            <person name="Cock J.M."/>
            <person name="Elias M."/>
            <person name="Gladyshev V.N."/>
            <person name="Groth M."/>
            <person name="Guda C."/>
            <person name="Hadaegh A."/>
            <person name="Iglesias-Rodriguez M.D."/>
            <person name="Jenkins J."/>
            <person name="Jones B.M."/>
            <person name="Lawson T."/>
            <person name="Leese F."/>
            <person name="Lindquist E."/>
            <person name="Lobanov A."/>
            <person name="Lomsadze A."/>
            <person name="Malik S.B."/>
            <person name="Marsh M.E."/>
            <person name="Mackinder L."/>
            <person name="Mock T."/>
            <person name="Mueller-Roeber B."/>
            <person name="Pagarete A."/>
            <person name="Parker M."/>
            <person name="Probert I."/>
            <person name="Quesneville H."/>
            <person name="Raines C."/>
            <person name="Rensing S.A."/>
            <person name="Riano-Pachon D.M."/>
            <person name="Richier S."/>
            <person name="Rokitta S."/>
            <person name="Shiraiwa Y."/>
            <person name="Soanes D.M."/>
            <person name="van der Giezen M."/>
            <person name="Wahlund T.M."/>
            <person name="Williams B."/>
            <person name="Wilson W."/>
            <person name="Wolfe G."/>
            <person name="Wurch L.L."/>
        </authorList>
    </citation>
    <scope>NUCLEOTIDE SEQUENCE</scope>
</reference>
<keyword evidence="3" id="KW-0645">Protease</keyword>
<evidence type="ECO:0000256" key="5">
    <source>
        <dbReference type="ARBA" id="ARBA00022801"/>
    </source>
</evidence>
<dbReference type="Gene3D" id="3.30.830.10">
    <property type="entry name" value="Metalloenzyme, LuxS/M16 peptidase-like"/>
    <property type="match status" value="1"/>
</dbReference>
<keyword evidence="6" id="KW-0862">Zinc</keyword>
<keyword evidence="11" id="KW-1185">Reference proteome</keyword>
<dbReference type="STRING" id="2903.R1ERG3"/>
<evidence type="ECO:0000313" key="10">
    <source>
        <dbReference type="EnsemblProtists" id="EOD29220"/>
    </source>
</evidence>
<dbReference type="HOGENOM" id="CLU_004639_2_0_1"/>
<dbReference type="EnsemblProtists" id="EOD29220">
    <property type="protein sequence ID" value="EOD29220"/>
    <property type="gene ID" value="EMIHUDRAFT_64052"/>
</dbReference>
<feature type="domain" description="Peptidase M16 N-terminal" evidence="9">
    <location>
        <begin position="79"/>
        <end position="213"/>
    </location>
</feature>
<keyword evidence="7" id="KW-0482">Metalloprotease</keyword>
<dbReference type="RefSeq" id="XP_005781649.1">
    <property type="nucleotide sequence ID" value="XM_005781592.1"/>
</dbReference>
<dbReference type="KEGG" id="ehx:EMIHUDRAFT_64052"/>
<comment type="similarity">
    <text evidence="2">Belongs to the peptidase M16 family.</text>
</comment>
<proteinExistence type="inferred from homology"/>
<feature type="chain" id="PRO_5044198117" description="Peptidase M16 N-terminal domain-containing protein" evidence="8">
    <location>
        <begin position="20"/>
        <end position="274"/>
    </location>
</feature>
<evidence type="ECO:0000256" key="6">
    <source>
        <dbReference type="ARBA" id="ARBA00022833"/>
    </source>
</evidence>
<dbReference type="GO" id="GO:0006508">
    <property type="term" value="P:proteolysis"/>
    <property type="evidence" value="ECO:0007669"/>
    <property type="project" value="UniProtKB-KW"/>
</dbReference>
<dbReference type="PaxDb" id="2903-EOD29220"/>
<dbReference type="MEROPS" id="M16.A09"/>